<dbReference type="Proteomes" id="UP001500483">
    <property type="component" value="Unassembled WGS sequence"/>
</dbReference>
<sequence length="71" mass="7555">MTLEDGYELTLSGEMTVGGALGEGQFRVGLFDAPDPLVATGGDGYVGFMHLSRVCSSKMVLVILCTLLREE</sequence>
<comment type="caution">
    <text evidence="1">The sequence shown here is derived from an EMBL/GenBank/DDBJ whole genome shotgun (WGS) entry which is preliminary data.</text>
</comment>
<evidence type="ECO:0000313" key="2">
    <source>
        <dbReference type="Proteomes" id="UP001500483"/>
    </source>
</evidence>
<dbReference type="EMBL" id="BAAAYK010000036">
    <property type="protein sequence ID" value="GAA3354474.1"/>
    <property type="molecule type" value="Genomic_DNA"/>
</dbReference>
<gene>
    <name evidence="1" type="ORF">GCM10020366_11240</name>
</gene>
<evidence type="ECO:0000313" key="1">
    <source>
        <dbReference type="EMBL" id="GAA3354474.1"/>
    </source>
</evidence>
<proteinExistence type="predicted"/>
<accession>A0ABP6RJP2</accession>
<keyword evidence="2" id="KW-1185">Reference proteome</keyword>
<organism evidence="1 2">
    <name type="scientific">Saccharopolyspora gregorii</name>
    <dbReference type="NCBI Taxonomy" id="33914"/>
    <lineage>
        <taxon>Bacteria</taxon>
        <taxon>Bacillati</taxon>
        <taxon>Actinomycetota</taxon>
        <taxon>Actinomycetes</taxon>
        <taxon>Pseudonocardiales</taxon>
        <taxon>Pseudonocardiaceae</taxon>
        <taxon>Saccharopolyspora</taxon>
    </lineage>
</organism>
<reference evidence="2" key="1">
    <citation type="journal article" date="2019" name="Int. J. Syst. Evol. Microbiol.">
        <title>The Global Catalogue of Microorganisms (GCM) 10K type strain sequencing project: providing services to taxonomists for standard genome sequencing and annotation.</title>
        <authorList>
            <consortium name="The Broad Institute Genomics Platform"/>
            <consortium name="The Broad Institute Genome Sequencing Center for Infectious Disease"/>
            <person name="Wu L."/>
            <person name="Ma J."/>
        </authorList>
    </citation>
    <scope>NUCLEOTIDE SEQUENCE [LARGE SCALE GENOMIC DNA]</scope>
    <source>
        <strain evidence="2">JCM 9687</strain>
    </source>
</reference>
<name>A0ABP6RJP2_9PSEU</name>
<protein>
    <submittedName>
        <fullName evidence="1">Uncharacterized protein</fullName>
    </submittedName>
</protein>